<dbReference type="PANTHER" id="PTHR30136:SF24">
    <property type="entry name" value="HTH-TYPE TRANSCRIPTIONAL REPRESSOR ALLR"/>
    <property type="match status" value="1"/>
</dbReference>
<keyword evidence="2" id="KW-0238">DNA-binding</keyword>
<feature type="domain" description="HTH iclR-type" evidence="4">
    <location>
        <begin position="21"/>
        <end position="83"/>
    </location>
</feature>
<dbReference type="InterPro" id="IPR005471">
    <property type="entry name" value="Tscrpt_reg_IclR_N"/>
</dbReference>
<dbReference type="GO" id="GO:0045892">
    <property type="term" value="P:negative regulation of DNA-templated transcription"/>
    <property type="evidence" value="ECO:0007669"/>
    <property type="project" value="TreeGrafter"/>
</dbReference>
<accession>A0A9C7CV33</accession>
<dbReference type="Gene3D" id="3.30.450.40">
    <property type="match status" value="1"/>
</dbReference>
<evidence type="ECO:0000259" key="5">
    <source>
        <dbReference type="PROSITE" id="PS51078"/>
    </source>
</evidence>
<dbReference type="RefSeq" id="WP_281743139.1">
    <property type="nucleotide sequence ID" value="NZ_AP026973.1"/>
</dbReference>
<dbReference type="InterPro" id="IPR050707">
    <property type="entry name" value="HTH_MetabolicPath_Reg"/>
</dbReference>
<dbReference type="KEGG" id="pyt:PKF023_05320"/>
<dbReference type="EMBL" id="AP026973">
    <property type="protein sequence ID" value="BDT76729.1"/>
    <property type="molecule type" value="Genomic_DNA"/>
</dbReference>
<dbReference type="GO" id="GO:0003700">
    <property type="term" value="F:DNA-binding transcription factor activity"/>
    <property type="evidence" value="ECO:0007669"/>
    <property type="project" value="TreeGrafter"/>
</dbReference>
<dbReference type="PROSITE" id="PS51078">
    <property type="entry name" value="ICLR_ED"/>
    <property type="match status" value="1"/>
</dbReference>
<keyword evidence="1" id="KW-0805">Transcription regulation</keyword>
<dbReference type="Pfam" id="PF01614">
    <property type="entry name" value="IclR_C"/>
    <property type="match status" value="1"/>
</dbReference>
<name>A0A9C7CV33_9BURK</name>
<proteinExistence type="predicted"/>
<dbReference type="AlphaFoldDB" id="A0A9C7CV33"/>
<gene>
    <name evidence="6" type="ORF">PKF023_05320</name>
</gene>
<evidence type="ECO:0000256" key="3">
    <source>
        <dbReference type="ARBA" id="ARBA00023163"/>
    </source>
</evidence>
<dbReference type="PANTHER" id="PTHR30136">
    <property type="entry name" value="HELIX-TURN-HELIX TRANSCRIPTIONAL REGULATOR, ICLR FAMILY"/>
    <property type="match status" value="1"/>
</dbReference>
<sequence length="270" mass="30002">MPQKLSRITPPAEILEESAKSSMAEKVLLILETIAQSEFPLTLETISTGTGLAKPTAFRLLNTLVAQGFIERDPNGRRFQPSAKLRIMGMNILSVDSIRSQRVAVMKRLVEEIGETCNFNILDGNKVMYLDRVETSAPIRLHVDLGMRVPLHCTASGKLFLSGMTELQVRRSLGNEPFETYTPSTITTYDKLFVELEKIRNDGYALDESAFLEGFIGIAVPVINSKYKTFATITAHGPAPRMQEKSIDFYVKPLKRAANDIQSSLSDTSN</sequence>
<dbReference type="SUPFAM" id="SSF55781">
    <property type="entry name" value="GAF domain-like"/>
    <property type="match status" value="1"/>
</dbReference>
<dbReference type="PROSITE" id="PS51077">
    <property type="entry name" value="HTH_ICLR"/>
    <property type="match status" value="1"/>
</dbReference>
<evidence type="ECO:0000259" key="4">
    <source>
        <dbReference type="PROSITE" id="PS51077"/>
    </source>
</evidence>
<organism evidence="6">
    <name type="scientific">Polynucleobacter yangtzensis</name>
    <dbReference type="NCBI Taxonomy" id="1743159"/>
    <lineage>
        <taxon>Bacteria</taxon>
        <taxon>Pseudomonadati</taxon>
        <taxon>Pseudomonadota</taxon>
        <taxon>Betaproteobacteria</taxon>
        <taxon>Burkholderiales</taxon>
        <taxon>Burkholderiaceae</taxon>
        <taxon>Polynucleobacter</taxon>
    </lineage>
</organism>
<evidence type="ECO:0000256" key="1">
    <source>
        <dbReference type="ARBA" id="ARBA00023015"/>
    </source>
</evidence>
<protein>
    <submittedName>
        <fullName evidence="6">IclR family transcriptional regulator</fullName>
    </submittedName>
</protein>
<dbReference type="InterPro" id="IPR036390">
    <property type="entry name" value="WH_DNA-bd_sf"/>
</dbReference>
<dbReference type="GO" id="GO:0003677">
    <property type="term" value="F:DNA binding"/>
    <property type="evidence" value="ECO:0007669"/>
    <property type="project" value="UniProtKB-KW"/>
</dbReference>
<evidence type="ECO:0000256" key="2">
    <source>
        <dbReference type="ARBA" id="ARBA00023125"/>
    </source>
</evidence>
<dbReference type="InterPro" id="IPR036388">
    <property type="entry name" value="WH-like_DNA-bd_sf"/>
</dbReference>
<feature type="domain" description="IclR-ED" evidence="5">
    <location>
        <begin position="84"/>
        <end position="267"/>
    </location>
</feature>
<dbReference type="Proteomes" id="UP001211097">
    <property type="component" value="Chromosome"/>
</dbReference>
<dbReference type="InterPro" id="IPR014757">
    <property type="entry name" value="Tscrpt_reg_IclR_C"/>
</dbReference>
<dbReference type="InterPro" id="IPR029016">
    <property type="entry name" value="GAF-like_dom_sf"/>
</dbReference>
<keyword evidence="3" id="KW-0804">Transcription</keyword>
<reference evidence="6" key="1">
    <citation type="submission" date="2022-11" db="EMBL/GenBank/DDBJ databases">
        <title>Complete Genome Sequences of three Polynucleobacter sp. Subcluster PnecC Strains KF022, KF023, and KF032 Isolated from a Shallow Eutrophic Lake in Japan.</title>
        <authorList>
            <person name="Ogata Y."/>
            <person name="Watanabe K."/>
            <person name="Takemine S."/>
            <person name="Shindo C."/>
            <person name="Kurokawa R."/>
            <person name="Suda W."/>
        </authorList>
    </citation>
    <scope>NUCLEOTIDE SEQUENCE</scope>
    <source>
        <strain evidence="6">KF023</strain>
    </source>
</reference>
<evidence type="ECO:0000313" key="6">
    <source>
        <dbReference type="EMBL" id="BDT76729.1"/>
    </source>
</evidence>
<dbReference type="SUPFAM" id="SSF46785">
    <property type="entry name" value="Winged helix' DNA-binding domain"/>
    <property type="match status" value="1"/>
</dbReference>
<dbReference type="SMART" id="SM00346">
    <property type="entry name" value="HTH_ICLR"/>
    <property type="match status" value="1"/>
</dbReference>
<dbReference type="Gene3D" id="1.10.10.10">
    <property type="entry name" value="Winged helix-like DNA-binding domain superfamily/Winged helix DNA-binding domain"/>
    <property type="match status" value="1"/>
</dbReference>
<dbReference type="Pfam" id="PF09339">
    <property type="entry name" value="HTH_IclR"/>
    <property type="match status" value="1"/>
</dbReference>